<dbReference type="RefSeq" id="WP_090257642.1">
    <property type="nucleotide sequence ID" value="NZ_FOIR01000001.1"/>
</dbReference>
<keyword evidence="2" id="KW-0540">Nuclease</keyword>
<organism evidence="2 3">
    <name type="scientific">Roseivirga pacifica</name>
    <dbReference type="NCBI Taxonomy" id="1267423"/>
    <lineage>
        <taxon>Bacteria</taxon>
        <taxon>Pseudomonadati</taxon>
        <taxon>Bacteroidota</taxon>
        <taxon>Cytophagia</taxon>
        <taxon>Cytophagales</taxon>
        <taxon>Roseivirgaceae</taxon>
        <taxon>Roseivirga</taxon>
    </lineage>
</organism>
<accession>A0A1I0NIV8</accession>
<dbReference type="OrthoDB" id="9779761at2"/>
<dbReference type="GO" id="GO:0008270">
    <property type="term" value="F:zinc ion binding"/>
    <property type="evidence" value="ECO:0007669"/>
    <property type="project" value="InterPro"/>
</dbReference>
<keyword evidence="2" id="KW-0255">Endonuclease</keyword>
<dbReference type="GO" id="GO:0004519">
    <property type="term" value="F:endonuclease activity"/>
    <property type="evidence" value="ECO:0007669"/>
    <property type="project" value="UniProtKB-KW"/>
</dbReference>
<dbReference type="STRING" id="1267423.SAMN05216290_1241"/>
<keyword evidence="2" id="KW-0378">Hydrolase</keyword>
<evidence type="ECO:0000313" key="3">
    <source>
        <dbReference type="Proteomes" id="UP000199437"/>
    </source>
</evidence>
<reference evidence="3" key="1">
    <citation type="submission" date="2016-10" db="EMBL/GenBank/DDBJ databases">
        <authorList>
            <person name="Varghese N."/>
            <person name="Submissions S."/>
        </authorList>
    </citation>
    <scope>NUCLEOTIDE SEQUENCE [LARGE SCALE GENOMIC DNA]</scope>
    <source>
        <strain evidence="3">CGMCC 1.12402</strain>
    </source>
</reference>
<dbReference type="EMBL" id="FOIR01000001">
    <property type="protein sequence ID" value="SEW01431.1"/>
    <property type="molecule type" value="Genomic_DNA"/>
</dbReference>
<gene>
    <name evidence="2" type="ORF">SAMN05216290_1241</name>
</gene>
<sequence length="210" mass="24599">MVDHIDGTPCIKKKSVPKKSAIAQYWSMINHDVILYVDWGEPVCWACGMQASKYDFHELGLSKQDRFKVWDVECYLERSHIVPSALGGCNCEANLVLLCRTCHEDNPDTRNEELFFRWFNSRRSYPLRRLEEIKVEFQNFNLEFSIVNFILFRSCIEFYNYMEENSIAVGGKFSMATKVASFIDWRSQFTEGELFEKLSPEEKLLALDKT</sequence>
<feature type="domain" description="HNH" evidence="1">
    <location>
        <begin position="76"/>
        <end position="105"/>
    </location>
</feature>
<dbReference type="InterPro" id="IPR003615">
    <property type="entry name" value="HNH_nuc"/>
</dbReference>
<dbReference type="GeneID" id="99985973"/>
<dbReference type="CDD" id="cd00085">
    <property type="entry name" value="HNHc"/>
    <property type="match status" value="1"/>
</dbReference>
<evidence type="ECO:0000313" key="2">
    <source>
        <dbReference type="EMBL" id="SEW01431.1"/>
    </source>
</evidence>
<name>A0A1I0NIV8_9BACT</name>
<evidence type="ECO:0000259" key="1">
    <source>
        <dbReference type="Pfam" id="PF01844"/>
    </source>
</evidence>
<proteinExistence type="predicted"/>
<protein>
    <submittedName>
        <fullName evidence="2">HNH endonuclease</fullName>
    </submittedName>
</protein>
<dbReference type="Gene3D" id="1.10.30.50">
    <property type="match status" value="1"/>
</dbReference>
<dbReference type="Proteomes" id="UP000199437">
    <property type="component" value="Unassembled WGS sequence"/>
</dbReference>
<dbReference type="Pfam" id="PF01844">
    <property type="entry name" value="HNH"/>
    <property type="match status" value="1"/>
</dbReference>
<dbReference type="AlphaFoldDB" id="A0A1I0NIV8"/>
<dbReference type="GO" id="GO:0003676">
    <property type="term" value="F:nucleic acid binding"/>
    <property type="evidence" value="ECO:0007669"/>
    <property type="project" value="InterPro"/>
</dbReference>
<keyword evidence="3" id="KW-1185">Reference proteome</keyword>
<dbReference type="InterPro" id="IPR002711">
    <property type="entry name" value="HNH"/>
</dbReference>